<keyword evidence="1 2" id="KW-0732">Signal</keyword>
<dbReference type="InterPro" id="IPR036700">
    <property type="entry name" value="BOBF_sf"/>
</dbReference>
<reference evidence="3 4" key="1">
    <citation type="submission" date="2016-09" db="EMBL/GenBank/DDBJ databases">
        <authorList>
            <person name="Capua I."/>
            <person name="De Benedictis P."/>
            <person name="Joannis T."/>
            <person name="Lombin L.H."/>
            <person name="Cattoli G."/>
        </authorList>
    </citation>
    <scope>NUCLEOTIDE SEQUENCE [LARGE SCALE GENOMIC DNA]</scope>
    <source>
        <strain evidence="3 4">ANC 4671</strain>
    </source>
</reference>
<name>A0A1E7R4W5_9GAMM</name>
<dbReference type="SUPFAM" id="SSF101756">
    <property type="entry name" value="Hypothetical protein YgiW"/>
    <property type="match status" value="1"/>
</dbReference>
<dbReference type="OrthoDB" id="598245at2"/>
<keyword evidence="4" id="KW-1185">Reference proteome</keyword>
<dbReference type="PANTHER" id="PTHR36571:SF1">
    <property type="entry name" value="PROTEIN YGIW"/>
    <property type="match status" value="1"/>
</dbReference>
<dbReference type="PANTHER" id="PTHR36571">
    <property type="entry name" value="PROTEIN YGIW"/>
    <property type="match status" value="1"/>
</dbReference>
<dbReference type="EMBL" id="MKKK01000034">
    <property type="protein sequence ID" value="OEY94364.1"/>
    <property type="molecule type" value="Genomic_DNA"/>
</dbReference>
<dbReference type="Pfam" id="PF04076">
    <property type="entry name" value="BOF"/>
    <property type="match status" value="1"/>
</dbReference>
<evidence type="ECO:0000256" key="1">
    <source>
        <dbReference type="ARBA" id="ARBA00022729"/>
    </source>
</evidence>
<evidence type="ECO:0000256" key="2">
    <source>
        <dbReference type="SAM" id="SignalP"/>
    </source>
</evidence>
<evidence type="ECO:0000313" key="3">
    <source>
        <dbReference type="EMBL" id="OEY94364.1"/>
    </source>
</evidence>
<feature type="signal peptide" evidence="2">
    <location>
        <begin position="1"/>
        <end position="22"/>
    </location>
</feature>
<comment type="caution">
    <text evidence="3">The sequence shown here is derived from an EMBL/GenBank/DDBJ whole genome shotgun (WGS) entry which is preliminary data.</text>
</comment>
<evidence type="ECO:0000313" key="4">
    <source>
        <dbReference type="Proteomes" id="UP000185895"/>
    </source>
</evidence>
<dbReference type="AlphaFoldDB" id="A0A1E7R4W5"/>
<organism evidence="3 4">
    <name type="scientific">Acinetobacter qingfengensis</name>
    <dbReference type="NCBI Taxonomy" id="1262585"/>
    <lineage>
        <taxon>Bacteria</taxon>
        <taxon>Pseudomonadati</taxon>
        <taxon>Pseudomonadota</taxon>
        <taxon>Gammaproteobacteria</taxon>
        <taxon>Moraxellales</taxon>
        <taxon>Moraxellaceae</taxon>
        <taxon>Acinetobacter</taxon>
    </lineage>
</organism>
<accession>A0A1E7R4W5</accession>
<dbReference type="InterPro" id="IPR005220">
    <property type="entry name" value="CarO-like"/>
</dbReference>
<dbReference type="NCBIfam" id="NF033674">
    <property type="entry name" value="stress_OB_fold"/>
    <property type="match status" value="1"/>
</dbReference>
<protein>
    <submittedName>
        <fullName evidence="3">Uncharacterized protein</fullName>
    </submittedName>
</protein>
<feature type="chain" id="PRO_5043144584" evidence="2">
    <location>
        <begin position="23"/>
        <end position="122"/>
    </location>
</feature>
<sequence>MKKLIPAFLTTVMVLSTSAAFAGNDAQAIAQGQKNPVTAAQVAKLQDETRVTLTGTLVRQYADDHEEYEFRDQTGSIKVEIDDKLLNPHEFKANTKVKIVGEVDTHRYKPTDIEVLHVEILP</sequence>
<gene>
    <name evidence="3" type="ORF">BJI46_03205</name>
</gene>
<dbReference type="Gene3D" id="2.40.50.200">
    <property type="entry name" value="Bacterial OB-fold"/>
    <property type="match status" value="1"/>
</dbReference>
<dbReference type="RefSeq" id="WP_070070171.1">
    <property type="nucleotide sequence ID" value="NZ_MKKK01000034.1"/>
</dbReference>
<proteinExistence type="predicted"/>
<dbReference type="Proteomes" id="UP000185895">
    <property type="component" value="Unassembled WGS sequence"/>
</dbReference>